<proteinExistence type="predicted"/>
<keyword evidence="1" id="KW-0472">Membrane</keyword>
<feature type="signal peptide" evidence="2">
    <location>
        <begin position="1"/>
        <end position="17"/>
    </location>
</feature>
<dbReference type="EMBL" id="HBUE01088091">
    <property type="protein sequence ID" value="CAG6480361.1"/>
    <property type="molecule type" value="Transcribed_RNA"/>
</dbReference>
<keyword evidence="1" id="KW-1133">Transmembrane helix</keyword>
<feature type="transmembrane region" description="Helical" evidence="1">
    <location>
        <begin position="64"/>
        <end position="88"/>
    </location>
</feature>
<protein>
    <submittedName>
        <fullName evidence="3">(northern house mosquito) hypothetical protein</fullName>
    </submittedName>
</protein>
<feature type="chain" id="PRO_5034272310" evidence="2">
    <location>
        <begin position="18"/>
        <end position="120"/>
    </location>
</feature>
<reference evidence="3" key="1">
    <citation type="submission" date="2021-05" db="EMBL/GenBank/DDBJ databases">
        <authorList>
            <person name="Alioto T."/>
            <person name="Alioto T."/>
            <person name="Gomez Garrido J."/>
        </authorList>
    </citation>
    <scope>NUCLEOTIDE SEQUENCE</scope>
</reference>
<evidence type="ECO:0000313" key="3">
    <source>
        <dbReference type="EMBL" id="CAG6480361.1"/>
    </source>
</evidence>
<name>A0A8D8BRF2_CULPI</name>
<organism evidence="3">
    <name type="scientific">Culex pipiens</name>
    <name type="common">House mosquito</name>
    <dbReference type="NCBI Taxonomy" id="7175"/>
    <lineage>
        <taxon>Eukaryota</taxon>
        <taxon>Metazoa</taxon>
        <taxon>Ecdysozoa</taxon>
        <taxon>Arthropoda</taxon>
        <taxon>Hexapoda</taxon>
        <taxon>Insecta</taxon>
        <taxon>Pterygota</taxon>
        <taxon>Neoptera</taxon>
        <taxon>Endopterygota</taxon>
        <taxon>Diptera</taxon>
        <taxon>Nematocera</taxon>
        <taxon>Culicoidea</taxon>
        <taxon>Culicidae</taxon>
        <taxon>Culicinae</taxon>
        <taxon>Culicini</taxon>
        <taxon>Culex</taxon>
        <taxon>Culex</taxon>
    </lineage>
</organism>
<accession>A0A8D8BRF2</accession>
<keyword evidence="1" id="KW-0812">Transmembrane</keyword>
<dbReference type="AlphaFoldDB" id="A0A8D8BRF2"/>
<evidence type="ECO:0000256" key="1">
    <source>
        <dbReference type="SAM" id="Phobius"/>
    </source>
</evidence>
<evidence type="ECO:0000256" key="2">
    <source>
        <dbReference type="SAM" id="SignalP"/>
    </source>
</evidence>
<keyword evidence="2" id="KW-0732">Signal</keyword>
<sequence>MQITTILFSALWKTVMTQTNRHASVNSIKENYWFLLGFLNTFSKKYSAFMSVCLRSYGFSRLQFLTFLLSVTCSIVLRNMLGILLLFYEFHIWEAISFLKYVVLFTNKETEMSVPFFVIR</sequence>